<organism evidence="1 2">
    <name type="scientific">Paracoccus broussonetiae subsp. drimophilus</name>
    <dbReference type="NCBI Taxonomy" id="3373869"/>
    <lineage>
        <taxon>Bacteria</taxon>
        <taxon>Pseudomonadati</taxon>
        <taxon>Pseudomonadota</taxon>
        <taxon>Alphaproteobacteria</taxon>
        <taxon>Rhodobacterales</taxon>
        <taxon>Paracoccaceae</taxon>
        <taxon>Paracoccus</taxon>
        <taxon>Paracoccus broussonetiae</taxon>
    </lineage>
</organism>
<name>A0ABW7LP95_9RHOB</name>
<sequence>MVNLGHFASRGGVIGGMSRYRLCHDAPVDLLSRKVLGQLHPDAQCRCACQKDAIIHHRNFTDIAEIFDDNWKRPEDDAFPCPFFVPIVADELVKAKSLLLVVCRNHGAKPGGIFVSRVQIAIAQRGDAVPADVEKRNPACILEH</sequence>
<gene>
    <name evidence="1" type="ORF">ACHFJ0_11385</name>
</gene>
<reference evidence="1 2" key="1">
    <citation type="submission" date="2024-10" db="EMBL/GenBank/DDBJ databases">
        <title>Paracoccus drimophilus sp. nov., a novel bacterium from corn roots in Hunan.</title>
        <authorList>
            <person name="Li X."/>
        </authorList>
    </citation>
    <scope>NUCLEOTIDE SEQUENCE [LARGE SCALE GENOMIC DNA]</scope>
    <source>
        <strain evidence="1 2">NGMCC 1.201697</strain>
    </source>
</reference>
<keyword evidence="2" id="KW-1185">Reference proteome</keyword>
<protein>
    <submittedName>
        <fullName evidence="1">Uncharacterized protein</fullName>
    </submittedName>
</protein>
<accession>A0ABW7LP95</accession>
<evidence type="ECO:0000313" key="2">
    <source>
        <dbReference type="Proteomes" id="UP001609376"/>
    </source>
</evidence>
<evidence type="ECO:0000313" key="1">
    <source>
        <dbReference type="EMBL" id="MFH5774842.1"/>
    </source>
</evidence>
<proteinExistence type="predicted"/>
<dbReference type="RefSeq" id="WP_395133927.1">
    <property type="nucleotide sequence ID" value="NZ_JBIMPR010000008.1"/>
</dbReference>
<dbReference type="EMBL" id="JBIMPR010000008">
    <property type="protein sequence ID" value="MFH5774842.1"/>
    <property type="molecule type" value="Genomic_DNA"/>
</dbReference>
<dbReference type="Proteomes" id="UP001609376">
    <property type="component" value="Unassembled WGS sequence"/>
</dbReference>
<comment type="caution">
    <text evidence="1">The sequence shown here is derived from an EMBL/GenBank/DDBJ whole genome shotgun (WGS) entry which is preliminary data.</text>
</comment>